<comment type="caution">
    <text evidence="2">The sequence shown here is derived from an EMBL/GenBank/DDBJ whole genome shotgun (WGS) entry which is preliminary data.</text>
</comment>
<name>A0A0R2C8H8_9LACO</name>
<evidence type="ECO:0000313" key="2">
    <source>
        <dbReference type="EMBL" id="KRM87648.1"/>
    </source>
</evidence>
<dbReference type="Pfam" id="PF08759">
    <property type="entry name" value="GT-D"/>
    <property type="match status" value="1"/>
</dbReference>
<dbReference type="PATRIC" id="fig|1423810.4.peg.1203"/>
<dbReference type="AlphaFoldDB" id="A0A0R2C8H8"/>
<dbReference type="InterPro" id="IPR014869">
    <property type="entry name" value="GT-D"/>
</dbReference>
<accession>A0A0R2C8H8</accession>
<gene>
    <name evidence="2" type="ORF">FD19_GL001169</name>
</gene>
<dbReference type="Proteomes" id="UP000051789">
    <property type="component" value="Unassembled WGS sequence"/>
</dbReference>
<keyword evidence="3" id="KW-1185">Reference proteome</keyword>
<reference evidence="2 3" key="1">
    <citation type="journal article" date="2015" name="Genome Announc.">
        <title>Expanding the biotechnology potential of lactobacilli through comparative genomics of 213 strains and associated genera.</title>
        <authorList>
            <person name="Sun Z."/>
            <person name="Harris H.M."/>
            <person name="McCann A."/>
            <person name="Guo C."/>
            <person name="Argimon S."/>
            <person name="Zhang W."/>
            <person name="Yang X."/>
            <person name="Jeffery I.B."/>
            <person name="Cooney J.C."/>
            <person name="Kagawa T.F."/>
            <person name="Liu W."/>
            <person name="Song Y."/>
            <person name="Salvetti E."/>
            <person name="Wrobel A."/>
            <person name="Rasinkangas P."/>
            <person name="Parkhill J."/>
            <person name="Rea M.C."/>
            <person name="O'Sullivan O."/>
            <person name="Ritari J."/>
            <person name="Douillard F.P."/>
            <person name="Paul Ross R."/>
            <person name="Yang R."/>
            <person name="Briner A.E."/>
            <person name="Felis G.E."/>
            <person name="de Vos W.M."/>
            <person name="Barrangou R."/>
            <person name="Klaenhammer T.R."/>
            <person name="Caufield P.W."/>
            <person name="Cui Y."/>
            <person name="Zhang H."/>
            <person name="O'Toole P.W."/>
        </authorList>
    </citation>
    <scope>NUCLEOTIDE SEQUENCE [LARGE SCALE GENOMIC DNA]</scope>
    <source>
        <strain evidence="2 3">DSM 22698</strain>
    </source>
</reference>
<sequence>MKFIKVIEKNPVSQLLLRTVRIAYFPFYKKVTKSFRPFTIASLDETVSELAKTGKSFSRFGDGEINIMFRKRSIGFQKYSMGLQKDLLDVASQENNDVFIGLPHAFLSTSPDKLLVKSFWWAYVVNNRDNITNFLNHSHRSYFLDTNFSRTVTESRSKKTIKRIVTKVRHLWENKRVLVIEGAGTRFGVGNGLFENALNVSRIIAPSRNAYNVINKIESSAVEFISKQPRKDNFIVLIALGPTATVLASRLSSICQSIDIGHFDLQYEYLAMGKYHKTNVPTRYDNEIINGDHVEDIHDEGYLEQIVAEIDE</sequence>
<organism evidence="2 3">
    <name type="scientific">Lacticaseibacillus thailandensis DSM 22698 = JCM 13996</name>
    <dbReference type="NCBI Taxonomy" id="1423810"/>
    <lineage>
        <taxon>Bacteria</taxon>
        <taxon>Bacillati</taxon>
        <taxon>Bacillota</taxon>
        <taxon>Bacilli</taxon>
        <taxon>Lactobacillales</taxon>
        <taxon>Lactobacillaceae</taxon>
        <taxon>Lacticaseibacillus</taxon>
    </lineage>
</organism>
<evidence type="ECO:0000313" key="3">
    <source>
        <dbReference type="Proteomes" id="UP000051789"/>
    </source>
</evidence>
<dbReference type="EMBL" id="AYZK01000002">
    <property type="protein sequence ID" value="KRM87648.1"/>
    <property type="molecule type" value="Genomic_DNA"/>
</dbReference>
<protein>
    <recommendedName>
        <fullName evidence="1">Glycosyltransferase GT-D fold domain-containing protein</fullName>
    </recommendedName>
</protein>
<proteinExistence type="predicted"/>
<dbReference type="STRING" id="1423810.FD19_GL001169"/>
<feature type="domain" description="Glycosyltransferase GT-D fold" evidence="1">
    <location>
        <begin position="57"/>
        <end position="287"/>
    </location>
</feature>
<dbReference type="RefSeq" id="WP_056969285.1">
    <property type="nucleotide sequence ID" value="NZ_AYZK01000002.1"/>
</dbReference>
<evidence type="ECO:0000259" key="1">
    <source>
        <dbReference type="Pfam" id="PF08759"/>
    </source>
</evidence>